<evidence type="ECO:0000313" key="2">
    <source>
        <dbReference type="Proteomes" id="UP000515703"/>
    </source>
</evidence>
<dbReference type="RefSeq" id="WP_185256728.1">
    <property type="nucleotide sequence ID" value="NZ_AP023368.1"/>
</dbReference>
<reference evidence="1 2" key="2">
    <citation type="submission" date="2020-08" db="EMBL/GenBank/DDBJ databases">
        <authorList>
            <person name="Ueki A."/>
            <person name="Tonouchi A."/>
        </authorList>
    </citation>
    <scope>NUCLEOTIDE SEQUENCE [LARGE SCALE GENOMIC DNA]</scope>
    <source>
        <strain evidence="1 2">CTTW</strain>
    </source>
</reference>
<keyword evidence="2" id="KW-1185">Reference proteome</keyword>
<name>A0A7M3S960_9FIRM</name>
<dbReference type="KEGG" id="acht:bsdcttw_41680"/>
<sequence>MINPMKMMKLKKTWDTFTTNHPKFPKFMEAVKNKGLQEGSIIEITVTTASGETLSSNIKINASDMELISDLKDVAQ</sequence>
<dbReference type="Proteomes" id="UP000515703">
    <property type="component" value="Chromosome"/>
</dbReference>
<reference evidence="1 2" key="1">
    <citation type="submission" date="2020-08" db="EMBL/GenBank/DDBJ databases">
        <title>Draft genome sequencing of an Anaerocolumna strain isolated from anoxic soil subjected to BSD treatment.</title>
        <authorList>
            <person name="Uek A."/>
            <person name="Tonouchi A."/>
        </authorList>
    </citation>
    <scope>NUCLEOTIDE SEQUENCE [LARGE SCALE GENOMIC DNA]</scope>
    <source>
        <strain evidence="1 2">CTTW</strain>
    </source>
</reference>
<protein>
    <submittedName>
        <fullName evidence="1">Uncharacterized protein</fullName>
    </submittedName>
</protein>
<evidence type="ECO:0000313" key="1">
    <source>
        <dbReference type="EMBL" id="BCK01128.1"/>
    </source>
</evidence>
<accession>A0A7M3S960</accession>
<gene>
    <name evidence="1" type="ORF">bsdcttw_41680</name>
</gene>
<proteinExistence type="predicted"/>
<dbReference type="AlphaFoldDB" id="A0A7M3S960"/>
<dbReference type="EMBL" id="AP023368">
    <property type="protein sequence ID" value="BCK01128.1"/>
    <property type="molecule type" value="Genomic_DNA"/>
</dbReference>
<organism evidence="1 2">
    <name type="scientific">Anaerocolumna chitinilytica</name>
    <dbReference type="NCBI Taxonomy" id="1727145"/>
    <lineage>
        <taxon>Bacteria</taxon>
        <taxon>Bacillati</taxon>
        <taxon>Bacillota</taxon>
        <taxon>Clostridia</taxon>
        <taxon>Lachnospirales</taxon>
        <taxon>Lachnospiraceae</taxon>
        <taxon>Anaerocolumna</taxon>
    </lineage>
</organism>